<dbReference type="EMBL" id="JARBDR010000793">
    <property type="protein sequence ID" value="KAJ8307001.1"/>
    <property type="molecule type" value="Genomic_DNA"/>
</dbReference>
<evidence type="ECO:0000256" key="1">
    <source>
        <dbReference type="ARBA" id="ARBA00022692"/>
    </source>
</evidence>
<evidence type="ECO:0000256" key="4">
    <source>
        <dbReference type="SAM" id="MobiDB-lite"/>
    </source>
</evidence>
<gene>
    <name evidence="6" type="ORF">KUTeg_015085</name>
</gene>
<feature type="transmembrane region" description="Helical" evidence="5">
    <location>
        <begin position="167"/>
        <end position="189"/>
    </location>
</feature>
<organism evidence="6 7">
    <name type="scientific">Tegillarca granosa</name>
    <name type="common">Malaysian cockle</name>
    <name type="synonym">Anadara granosa</name>
    <dbReference type="NCBI Taxonomy" id="220873"/>
    <lineage>
        <taxon>Eukaryota</taxon>
        <taxon>Metazoa</taxon>
        <taxon>Spiralia</taxon>
        <taxon>Lophotrochozoa</taxon>
        <taxon>Mollusca</taxon>
        <taxon>Bivalvia</taxon>
        <taxon>Autobranchia</taxon>
        <taxon>Pteriomorphia</taxon>
        <taxon>Arcoida</taxon>
        <taxon>Arcoidea</taxon>
        <taxon>Arcidae</taxon>
        <taxon>Tegillarca</taxon>
    </lineage>
</organism>
<dbReference type="SUPFAM" id="SSF103473">
    <property type="entry name" value="MFS general substrate transporter"/>
    <property type="match status" value="1"/>
</dbReference>
<feature type="transmembrane region" description="Helical" evidence="5">
    <location>
        <begin position="328"/>
        <end position="348"/>
    </location>
</feature>
<keyword evidence="7" id="KW-1185">Reference proteome</keyword>
<dbReference type="PANTHER" id="PTHR23121:SF9">
    <property type="entry name" value="SODIUM-DEPENDENT GLUCOSE TRANSPORTER 1"/>
    <property type="match status" value="1"/>
</dbReference>
<reference evidence="6 7" key="1">
    <citation type="submission" date="2022-12" db="EMBL/GenBank/DDBJ databases">
        <title>Chromosome-level genome of Tegillarca granosa.</title>
        <authorList>
            <person name="Kim J."/>
        </authorList>
    </citation>
    <scope>NUCLEOTIDE SEQUENCE [LARGE SCALE GENOMIC DNA]</scope>
    <source>
        <strain evidence="6">Teg-2019</strain>
        <tissue evidence="6">Adductor muscle</tissue>
    </source>
</reference>
<evidence type="ECO:0000313" key="7">
    <source>
        <dbReference type="Proteomes" id="UP001217089"/>
    </source>
</evidence>
<accession>A0ABQ9ESP9</accession>
<dbReference type="PANTHER" id="PTHR23121">
    <property type="entry name" value="SODIUM-DEPENDENT GLUCOSE TRANSPORTER 1"/>
    <property type="match status" value="1"/>
</dbReference>
<feature type="transmembrane region" description="Helical" evidence="5">
    <location>
        <begin position="368"/>
        <end position="389"/>
    </location>
</feature>
<dbReference type="InterPro" id="IPR036259">
    <property type="entry name" value="MFS_trans_sf"/>
</dbReference>
<evidence type="ECO:0000256" key="5">
    <source>
        <dbReference type="SAM" id="Phobius"/>
    </source>
</evidence>
<feature type="region of interest" description="Disordered" evidence="4">
    <location>
        <begin position="18"/>
        <end position="50"/>
    </location>
</feature>
<feature type="transmembrane region" description="Helical" evidence="5">
    <location>
        <begin position="457"/>
        <end position="479"/>
    </location>
</feature>
<feature type="transmembrane region" description="Helical" evidence="5">
    <location>
        <begin position="424"/>
        <end position="445"/>
    </location>
</feature>
<dbReference type="Proteomes" id="UP001217089">
    <property type="component" value="Unassembled WGS sequence"/>
</dbReference>
<name>A0ABQ9ESP9_TEGGR</name>
<evidence type="ECO:0008006" key="8">
    <source>
        <dbReference type="Google" id="ProtNLM"/>
    </source>
</evidence>
<feature type="transmembrane region" description="Helical" evidence="5">
    <location>
        <begin position="277"/>
        <end position="299"/>
    </location>
</feature>
<keyword evidence="3 5" id="KW-0472">Membrane</keyword>
<dbReference type="Gene3D" id="1.20.1250.20">
    <property type="entry name" value="MFS general substrate transporter like domains"/>
    <property type="match status" value="1"/>
</dbReference>
<sequence length="520" mass="57886">MIYQNTILVVNAAPTANIKDEMGPNKTNQLNEPEGKTTSELDKYNDDSNQSFKTKLRHNKEYRINVMVSRIKPIRNRRFSEIHKNGLTRGWKVAQIGPSLLDLQIIANTTLDKISGIYTSDAIGYLGGTILGGFLFSKFNSAILLFTSAVCSAFTIAIIPWCSVFEAMVAIFASIRTIYLGNAEVFRIWKTDNAPIVQALHFFYAIGGAFSPTITAPFLMPPSRDHSNNTKDLPCATYNETNGFSNVSKKMDNCSFILVNEDKPSHQHKFDNESKLYIAYLITASMYVVSGFFLLFSYFKIDKDFFQRAQNKKKDNDLTEHPSFREKLPMLILVASLTITYVVVQASISEFLSAFFVEQLNWTKTSASYLTSVFWATFALGRSVSIFLLKYIKSSHLLGITSAILNIGSFGIFISSLYIFTPGLWISVGLCGLSMSPMFPTLFTWTNSELIPVNASINSLIFAAGASTAIINPIILGYLMDNVDKMAFCYFIVGGTVSFKLGMKFKKDIFEAGGNSIPKG</sequence>
<proteinExistence type="predicted"/>
<feature type="compositionally biased region" description="Basic and acidic residues" evidence="4">
    <location>
        <begin position="33"/>
        <end position="46"/>
    </location>
</feature>
<feature type="transmembrane region" description="Helical" evidence="5">
    <location>
        <begin position="201"/>
        <end position="220"/>
    </location>
</feature>
<evidence type="ECO:0000256" key="3">
    <source>
        <dbReference type="ARBA" id="ARBA00023136"/>
    </source>
</evidence>
<keyword evidence="2 5" id="KW-1133">Transmembrane helix</keyword>
<evidence type="ECO:0000313" key="6">
    <source>
        <dbReference type="EMBL" id="KAJ8307001.1"/>
    </source>
</evidence>
<protein>
    <recommendedName>
        <fullName evidence="8">Sodium-dependent glucose transporter 1</fullName>
    </recommendedName>
</protein>
<comment type="caution">
    <text evidence="6">The sequence shown here is derived from an EMBL/GenBank/DDBJ whole genome shotgun (WGS) entry which is preliminary data.</text>
</comment>
<keyword evidence="1 5" id="KW-0812">Transmembrane</keyword>
<evidence type="ECO:0000256" key="2">
    <source>
        <dbReference type="ARBA" id="ARBA00022989"/>
    </source>
</evidence>
<feature type="transmembrane region" description="Helical" evidence="5">
    <location>
        <begin position="396"/>
        <end position="418"/>
    </location>
</feature>